<evidence type="ECO:0000313" key="1">
    <source>
        <dbReference type="EMBL" id="KAK1301981.1"/>
    </source>
</evidence>
<keyword evidence="2" id="KW-1185">Reference proteome</keyword>
<accession>A0AAV9DM72</accession>
<evidence type="ECO:0000313" key="2">
    <source>
        <dbReference type="Proteomes" id="UP001180020"/>
    </source>
</evidence>
<proteinExistence type="predicted"/>
<gene>
    <name evidence="1" type="ORF">QJS10_CPB12g00774</name>
</gene>
<comment type="caution">
    <text evidence="1">The sequence shown here is derived from an EMBL/GenBank/DDBJ whole genome shotgun (WGS) entry which is preliminary data.</text>
</comment>
<protein>
    <submittedName>
        <fullName evidence="1">Uncharacterized protein</fullName>
    </submittedName>
</protein>
<dbReference type="AlphaFoldDB" id="A0AAV9DM72"/>
<sequence>MTITLDDVTQIVGIPVMGKAIYGSTSMDIDEAAEPVKECLNLSMTEIREDCVYTMVWVYEHLPLIGPIPNPTYTDESPQADRWIRCRNNLRLQKNLVEVIWELLDMTTLDQMEFDPYRTIQDRRPLLDYAFFKGYKVLSK</sequence>
<name>A0AAV9DM72_ACOCL</name>
<reference evidence="1" key="2">
    <citation type="submission" date="2023-06" db="EMBL/GenBank/DDBJ databases">
        <authorList>
            <person name="Ma L."/>
            <person name="Liu K.-W."/>
            <person name="Li Z."/>
            <person name="Hsiao Y.-Y."/>
            <person name="Qi Y."/>
            <person name="Fu T."/>
            <person name="Tang G."/>
            <person name="Zhang D."/>
            <person name="Sun W.-H."/>
            <person name="Liu D.-K."/>
            <person name="Li Y."/>
            <person name="Chen G.-Z."/>
            <person name="Liu X.-D."/>
            <person name="Liao X.-Y."/>
            <person name="Jiang Y.-T."/>
            <person name="Yu X."/>
            <person name="Hao Y."/>
            <person name="Huang J."/>
            <person name="Zhao X.-W."/>
            <person name="Ke S."/>
            <person name="Chen Y.-Y."/>
            <person name="Wu W.-L."/>
            <person name="Hsu J.-L."/>
            <person name="Lin Y.-F."/>
            <person name="Huang M.-D."/>
            <person name="Li C.-Y."/>
            <person name="Huang L."/>
            <person name="Wang Z.-W."/>
            <person name="Zhao X."/>
            <person name="Zhong W.-Y."/>
            <person name="Peng D.-H."/>
            <person name="Ahmad S."/>
            <person name="Lan S."/>
            <person name="Zhang J.-S."/>
            <person name="Tsai W.-C."/>
            <person name="Van De Peer Y."/>
            <person name="Liu Z.-J."/>
        </authorList>
    </citation>
    <scope>NUCLEOTIDE SEQUENCE</scope>
    <source>
        <strain evidence="1">CP</strain>
        <tissue evidence="1">Leaves</tissue>
    </source>
</reference>
<dbReference type="EMBL" id="JAUJYO010000012">
    <property type="protein sequence ID" value="KAK1301981.1"/>
    <property type="molecule type" value="Genomic_DNA"/>
</dbReference>
<reference evidence="1" key="1">
    <citation type="journal article" date="2023" name="Nat. Commun.">
        <title>Diploid and tetraploid genomes of Acorus and the evolution of monocots.</title>
        <authorList>
            <person name="Ma L."/>
            <person name="Liu K.W."/>
            <person name="Li Z."/>
            <person name="Hsiao Y.Y."/>
            <person name="Qi Y."/>
            <person name="Fu T."/>
            <person name="Tang G.D."/>
            <person name="Zhang D."/>
            <person name="Sun W.H."/>
            <person name="Liu D.K."/>
            <person name="Li Y."/>
            <person name="Chen G.Z."/>
            <person name="Liu X.D."/>
            <person name="Liao X.Y."/>
            <person name="Jiang Y.T."/>
            <person name="Yu X."/>
            <person name="Hao Y."/>
            <person name="Huang J."/>
            <person name="Zhao X.W."/>
            <person name="Ke S."/>
            <person name="Chen Y.Y."/>
            <person name="Wu W.L."/>
            <person name="Hsu J.L."/>
            <person name="Lin Y.F."/>
            <person name="Huang M.D."/>
            <person name="Li C.Y."/>
            <person name="Huang L."/>
            <person name="Wang Z.W."/>
            <person name="Zhao X."/>
            <person name="Zhong W.Y."/>
            <person name="Peng D.H."/>
            <person name="Ahmad S."/>
            <person name="Lan S."/>
            <person name="Zhang J.S."/>
            <person name="Tsai W.C."/>
            <person name="Van de Peer Y."/>
            <person name="Liu Z.J."/>
        </authorList>
    </citation>
    <scope>NUCLEOTIDE SEQUENCE</scope>
    <source>
        <strain evidence="1">CP</strain>
    </source>
</reference>
<dbReference type="Proteomes" id="UP001180020">
    <property type="component" value="Unassembled WGS sequence"/>
</dbReference>
<organism evidence="1 2">
    <name type="scientific">Acorus calamus</name>
    <name type="common">Sweet flag</name>
    <dbReference type="NCBI Taxonomy" id="4465"/>
    <lineage>
        <taxon>Eukaryota</taxon>
        <taxon>Viridiplantae</taxon>
        <taxon>Streptophyta</taxon>
        <taxon>Embryophyta</taxon>
        <taxon>Tracheophyta</taxon>
        <taxon>Spermatophyta</taxon>
        <taxon>Magnoliopsida</taxon>
        <taxon>Liliopsida</taxon>
        <taxon>Acoraceae</taxon>
        <taxon>Acorus</taxon>
    </lineage>
</organism>